<dbReference type="PROSITE" id="PS00631">
    <property type="entry name" value="CYTOSOL_AP"/>
    <property type="match status" value="1"/>
</dbReference>
<dbReference type="InterPro" id="IPR000819">
    <property type="entry name" value="Peptidase_M17_C"/>
</dbReference>
<dbReference type="EMBL" id="CAJPVJ010013705">
    <property type="protein sequence ID" value="CAG2174986.1"/>
    <property type="molecule type" value="Genomic_DNA"/>
</dbReference>
<dbReference type="PANTHER" id="PTHR45418">
    <property type="entry name" value="CANCER/TESTIS ANTIGEN 55"/>
    <property type="match status" value="1"/>
</dbReference>
<dbReference type="InterPro" id="IPR011356">
    <property type="entry name" value="Leucine_aapep/pepB"/>
</dbReference>
<evidence type="ECO:0000256" key="1">
    <source>
        <dbReference type="ARBA" id="ARBA00004496"/>
    </source>
</evidence>
<evidence type="ECO:0000313" key="8">
    <source>
        <dbReference type="EMBL" id="CAD7657800.1"/>
    </source>
</evidence>
<keyword evidence="3" id="KW-0031">Aminopeptidase</keyword>
<dbReference type="GO" id="GO:0004386">
    <property type="term" value="F:helicase activity"/>
    <property type="evidence" value="ECO:0007669"/>
    <property type="project" value="InterPro"/>
</dbReference>
<dbReference type="InterPro" id="IPR041677">
    <property type="entry name" value="DNA2/NAM7_AAA_11"/>
</dbReference>
<evidence type="ECO:0000313" key="9">
    <source>
        <dbReference type="Proteomes" id="UP000728032"/>
    </source>
</evidence>
<evidence type="ECO:0000256" key="5">
    <source>
        <dbReference type="ARBA" id="ARBA00022670"/>
    </source>
</evidence>
<dbReference type="PANTHER" id="PTHR45418:SF1">
    <property type="entry name" value="CANCER_TESTIS ANTIGEN 55"/>
    <property type="match status" value="1"/>
</dbReference>
<protein>
    <recommendedName>
        <fullName evidence="7">Cytosol aminopeptidase domain-containing protein</fullName>
    </recommendedName>
</protein>
<dbReference type="Gene3D" id="3.40.630.10">
    <property type="entry name" value="Zn peptidases"/>
    <property type="match status" value="1"/>
</dbReference>
<keyword evidence="4" id="KW-0963">Cytoplasm</keyword>
<dbReference type="OrthoDB" id="6509655at2759"/>
<dbReference type="InterPro" id="IPR047187">
    <property type="entry name" value="SF1_C_Upf1"/>
</dbReference>
<sequence length="692" mass="77660">DRHQARAIFLSYEPTEKATKTLIFVGKGVTYDTGGADIKAGGIMAGMHRDKCGAAAVAGLFQTVAQLKPKNTRVLGVMAMVRNSIGPNCYVADEIITSRAGVRVRIGNTDAEGRMAMVDFVAHYREQILKENYVNPSIFTIATLTGHCCLAVGDNYSIIMDNGPARQMKTAETIQSAGHEIGDPFEISTIRREDYEFNVGKSEYEDILHTTFRRCHHAIDLSPHLVGQVLFPNKVILKQPYKRIPFESIDWFNKSLNLQQKLAVIGALKGHSRPTPYIIFGPPGTGKTVTIVETILQVFDKIPESRIIACTSANSSADLIAIKLLESGRVSPSDLTRLSALHRMNSIPEAVKTVTQFTGEDEKMWLYHRIIVTTSSQAGVAFKYKISPSHFSHVFIDEAAQVTEPESLIPISMSAIGHGVVVLAGDHRQLGPVVMSHKARNGRLDRSLMERLMTSCEPYSRNDEYKKYGFYNPRFITKLLQNYRSDAVIMSIPSKLFYDNELQFNCSTDTQLLKAMKLDSAIIFSGVKGEDRQDPDCPSWYNPMEIIQVCSFLEKLYNAAVKPEDIGIITPYRKQVTKLRKHVLDSGLAECRVATIEEFQGLEKRVIIVSMVRSKLDHLDHDLKFNLGFVHNPKRFNVAISRAMALLIIVGNPYVLSRDKCWKKLLDYCLENNYYMGCVYDEYKPKHPLTMG</sequence>
<name>A0A7R9MEM8_9ACAR</name>
<dbReference type="AlphaFoldDB" id="A0A7R9MEM8"/>
<keyword evidence="9" id="KW-1185">Reference proteome</keyword>
<organism evidence="8">
    <name type="scientific">Oppiella nova</name>
    <dbReference type="NCBI Taxonomy" id="334625"/>
    <lineage>
        <taxon>Eukaryota</taxon>
        <taxon>Metazoa</taxon>
        <taxon>Ecdysozoa</taxon>
        <taxon>Arthropoda</taxon>
        <taxon>Chelicerata</taxon>
        <taxon>Arachnida</taxon>
        <taxon>Acari</taxon>
        <taxon>Acariformes</taxon>
        <taxon>Sarcoptiformes</taxon>
        <taxon>Oribatida</taxon>
        <taxon>Brachypylina</taxon>
        <taxon>Oppioidea</taxon>
        <taxon>Oppiidae</taxon>
        <taxon>Oppiella</taxon>
    </lineage>
</organism>
<keyword evidence="5" id="KW-0645">Protease</keyword>
<dbReference type="GO" id="GO:0030145">
    <property type="term" value="F:manganese ion binding"/>
    <property type="evidence" value="ECO:0007669"/>
    <property type="project" value="InterPro"/>
</dbReference>
<feature type="non-terminal residue" evidence="8">
    <location>
        <position position="1"/>
    </location>
</feature>
<dbReference type="Pfam" id="PF13086">
    <property type="entry name" value="AAA_11"/>
    <property type="match status" value="2"/>
</dbReference>
<dbReference type="PRINTS" id="PR00481">
    <property type="entry name" value="LAMNOPPTDASE"/>
</dbReference>
<evidence type="ECO:0000256" key="4">
    <source>
        <dbReference type="ARBA" id="ARBA00022490"/>
    </source>
</evidence>
<dbReference type="EMBL" id="OC928530">
    <property type="protein sequence ID" value="CAD7657800.1"/>
    <property type="molecule type" value="Genomic_DNA"/>
</dbReference>
<proteinExistence type="inferred from homology"/>
<dbReference type="CDD" id="cd18808">
    <property type="entry name" value="SF1_C_Upf1"/>
    <property type="match status" value="1"/>
</dbReference>
<dbReference type="Pfam" id="PF00883">
    <property type="entry name" value="Peptidase_M17"/>
    <property type="match status" value="1"/>
</dbReference>
<dbReference type="SUPFAM" id="SSF52540">
    <property type="entry name" value="P-loop containing nucleoside triphosphate hydrolases"/>
    <property type="match status" value="1"/>
</dbReference>
<dbReference type="InterPro" id="IPR027417">
    <property type="entry name" value="P-loop_NTPase"/>
</dbReference>
<accession>A0A7R9MEM8</accession>
<evidence type="ECO:0000256" key="6">
    <source>
        <dbReference type="ARBA" id="ARBA00022801"/>
    </source>
</evidence>
<dbReference type="GO" id="GO:0070006">
    <property type="term" value="F:metalloaminopeptidase activity"/>
    <property type="evidence" value="ECO:0007669"/>
    <property type="project" value="InterPro"/>
</dbReference>
<dbReference type="Gene3D" id="3.40.50.300">
    <property type="entry name" value="P-loop containing nucleotide triphosphate hydrolases"/>
    <property type="match status" value="2"/>
</dbReference>
<feature type="domain" description="Cytosol aminopeptidase" evidence="7">
    <location>
        <begin position="108"/>
        <end position="115"/>
    </location>
</feature>
<dbReference type="Proteomes" id="UP000728032">
    <property type="component" value="Unassembled WGS sequence"/>
</dbReference>
<keyword evidence="6" id="KW-0378">Hydrolase</keyword>
<gene>
    <name evidence="8" type="ORF">ONB1V03_LOCUS14425</name>
</gene>
<dbReference type="SUPFAM" id="SSF53187">
    <property type="entry name" value="Zn-dependent exopeptidases"/>
    <property type="match status" value="1"/>
</dbReference>
<dbReference type="GO" id="GO:0005737">
    <property type="term" value="C:cytoplasm"/>
    <property type="evidence" value="ECO:0007669"/>
    <property type="project" value="UniProtKB-SubCell"/>
</dbReference>
<dbReference type="GO" id="GO:0006508">
    <property type="term" value="P:proteolysis"/>
    <property type="evidence" value="ECO:0007669"/>
    <property type="project" value="UniProtKB-KW"/>
</dbReference>
<reference evidence="8" key="1">
    <citation type="submission" date="2020-11" db="EMBL/GenBank/DDBJ databases">
        <authorList>
            <person name="Tran Van P."/>
        </authorList>
    </citation>
    <scope>NUCLEOTIDE SEQUENCE</scope>
</reference>
<dbReference type="Pfam" id="PF13087">
    <property type="entry name" value="AAA_12"/>
    <property type="match status" value="1"/>
</dbReference>
<evidence type="ECO:0000256" key="3">
    <source>
        <dbReference type="ARBA" id="ARBA00022438"/>
    </source>
</evidence>
<evidence type="ECO:0000259" key="7">
    <source>
        <dbReference type="PROSITE" id="PS00631"/>
    </source>
</evidence>
<evidence type="ECO:0000256" key="2">
    <source>
        <dbReference type="ARBA" id="ARBA00009528"/>
    </source>
</evidence>
<dbReference type="InterPro" id="IPR041679">
    <property type="entry name" value="DNA2/NAM7-like_C"/>
</dbReference>
<comment type="similarity">
    <text evidence="2">Belongs to the peptidase M17 family.</text>
</comment>
<comment type="subcellular location">
    <subcellularLocation>
        <location evidence="1">Cytoplasm</location>
    </subcellularLocation>
</comment>